<accession>A0A6G1BHT0</accession>
<dbReference type="Gene3D" id="2.30.30.140">
    <property type="match status" value="2"/>
</dbReference>
<dbReference type="Proteomes" id="UP000475037">
    <property type="component" value="Unassembled WGS sequence"/>
</dbReference>
<dbReference type="PROSITE" id="PS51079">
    <property type="entry name" value="MBT"/>
    <property type="match status" value="2"/>
</dbReference>
<dbReference type="SUPFAM" id="SSF63748">
    <property type="entry name" value="Tudor/PWWP/MBT"/>
    <property type="match status" value="2"/>
</dbReference>
<feature type="repeat" description="MBT" evidence="2">
    <location>
        <begin position="54"/>
        <end position="155"/>
    </location>
</feature>
<organism evidence="5 6">
    <name type="scientific">Crocuta crocuta</name>
    <name type="common">Spotted hyena</name>
    <dbReference type="NCBI Taxonomy" id="9678"/>
    <lineage>
        <taxon>Eukaryota</taxon>
        <taxon>Metazoa</taxon>
        <taxon>Chordata</taxon>
        <taxon>Craniata</taxon>
        <taxon>Vertebrata</taxon>
        <taxon>Euteleostomi</taxon>
        <taxon>Mammalia</taxon>
        <taxon>Eutheria</taxon>
        <taxon>Laurasiatheria</taxon>
        <taxon>Carnivora</taxon>
        <taxon>Feliformia</taxon>
        <taxon>Hyaenidae</taxon>
        <taxon>Crocuta</taxon>
    </lineage>
</organism>
<dbReference type="GO" id="GO:0005634">
    <property type="term" value="C:nucleus"/>
    <property type="evidence" value="ECO:0007669"/>
    <property type="project" value="InterPro"/>
</dbReference>
<gene>
    <name evidence="5" type="primary">Scml2_0</name>
    <name evidence="5" type="ORF">FOF47_R04677</name>
</gene>
<dbReference type="InterPro" id="IPR004092">
    <property type="entry name" value="Mbt"/>
</dbReference>
<evidence type="ECO:0000259" key="4">
    <source>
        <dbReference type="Pfam" id="PF17208"/>
    </source>
</evidence>
<feature type="non-terminal residue" evidence="5">
    <location>
        <position position="1"/>
    </location>
</feature>
<dbReference type="InterPro" id="IPR050548">
    <property type="entry name" value="PcG_chromatin_remod_factors"/>
</dbReference>
<keyword evidence="6" id="KW-1185">Reference proteome</keyword>
<protein>
    <submittedName>
        <fullName evidence="5">SCML2 protein</fullName>
    </submittedName>
</protein>
<evidence type="ECO:0000313" key="6">
    <source>
        <dbReference type="Proteomes" id="UP000475037"/>
    </source>
</evidence>
<sequence length="228" mass="25362">VGITGARLRLRLDGSDNRNDFWRLVDSPDIQPVGKCEKEGDLLQPPLGYQMNASSWPMFLLRTLNGSEMAPATLFKEEPPKPPLNNFKVGMKLEAIDKKNPYMICPATVGDVKGDEIYITFDGWSGAFDYWCKYDCRDIFPVGWCRLTGDVLQPPGTHVPVTKNIAKAQSFLPKSAPRSMPSPQKTAIILPTQQIRKSSRTKPPLHSSVPKKGSSAKNITPRKKAPKK</sequence>
<dbReference type="Pfam" id="PF17208">
    <property type="entry name" value="RBR"/>
    <property type="match status" value="1"/>
</dbReference>
<dbReference type="FunFam" id="2.30.30.140:FF:000028">
    <property type="entry name" value="polycomb protein SCMH1 isoform X1"/>
    <property type="match status" value="1"/>
</dbReference>
<proteinExistence type="predicted"/>
<keyword evidence="1" id="KW-0677">Repeat</keyword>
<feature type="domain" description="Polycomb group protein RNA binding region" evidence="4">
    <location>
        <begin position="192"/>
        <end position="227"/>
    </location>
</feature>
<feature type="compositionally biased region" description="Polar residues" evidence="3">
    <location>
        <begin position="181"/>
        <end position="196"/>
    </location>
</feature>
<dbReference type="Pfam" id="PF02820">
    <property type="entry name" value="MBT"/>
    <property type="match status" value="2"/>
</dbReference>
<reference evidence="5 6" key="1">
    <citation type="submission" date="2019-11" db="EMBL/GenBank/DDBJ databases">
        <authorList>
            <person name="Yang C."/>
            <person name="Li F."/>
        </authorList>
    </citation>
    <scope>NUCLEOTIDE SEQUENCE [LARGE SCALE GENOMIC DNA]</scope>
    <source>
        <strain evidence="5">KB4526</strain>
        <tissue evidence="5">Muscle</tissue>
    </source>
</reference>
<dbReference type="SMART" id="SM00561">
    <property type="entry name" value="MBT"/>
    <property type="match status" value="1"/>
</dbReference>
<name>A0A6G1BHT0_CROCR</name>
<evidence type="ECO:0000256" key="2">
    <source>
        <dbReference type="PROSITE-ProRule" id="PRU00459"/>
    </source>
</evidence>
<dbReference type="PANTHER" id="PTHR12247:SF84">
    <property type="entry name" value="SEX COMB ON MIDLEG-LIKE PROTEIN 2"/>
    <property type="match status" value="1"/>
</dbReference>
<feature type="repeat" description="MBT" evidence="2">
    <location>
        <begin position="1"/>
        <end position="46"/>
    </location>
</feature>
<dbReference type="InterPro" id="IPR033763">
    <property type="entry name" value="SCML2_RBR"/>
</dbReference>
<feature type="region of interest" description="Disordered" evidence="3">
    <location>
        <begin position="173"/>
        <end position="228"/>
    </location>
</feature>
<evidence type="ECO:0000256" key="3">
    <source>
        <dbReference type="SAM" id="MobiDB-lite"/>
    </source>
</evidence>
<dbReference type="EMBL" id="VOAJ01000477">
    <property type="protein sequence ID" value="KAF0887382.1"/>
    <property type="molecule type" value="Genomic_DNA"/>
</dbReference>
<dbReference type="PANTHER" id="PTHR12247">
    <property type="entry name" value="POLYCOMB GROUP PROTEIN"/>
    <property type="match status" value="1"/>
</dbReference>
<feature type="non-terminal residue" evidence="5">
    <location>
        <position position="228"/>
    </location>
</feature>
<evidence type="ECO:0000313" key="5">
    <source>
        <dbReference type="EMBL" id="KAF0887382.1"/>
    </source>
</evidence>
<dbReference type="GO" id="GO:0045892">
    <property type="term" value="P:negative regulation of DNA-templated transcription"/>
    <property type="evidence" value="ECO:0007669"/>
    <property type="project" value="TreeGrafter"/>
</dbReference>
<comment type="caution">
    <text evidence="5">The sequence shown here is derived from an EMBL/GenBank/DDBJ whole genome shotgun (WGS) entry which is preliminary data.</text>
</comment>
<dbReference type="AlphaFoldDB" id="A0A6G1BHT0"/>
<evidence type="ECO:0000256" key="1">
    <source>
        <dbReference type="ARBA" id="ARBA00022737"/>
    </source>
</evidence>
<dbReference type="GO" id="GO:0003682">
    <property type="term" value="F:chromatin binding"/>
    <property type="evidence" value="ECO:0007669"/>
    <property type="project" value="TreeGrafter"/>
</dbReference>
<dbReference type="GO" id="GO:0042393">
    <property type="term" value="F:histone binding"/>
    <property type="evidence" value="ECO:0007669"/>
    <property type="project" value="TreeGrafter"/>
</dbReference>